<reference evidence="2 3" key="1">
    <citation type="submission" date="2018-08" db="EMBL/GenBank/DDBJ databases">
        <title>Aeromicrobium sp. M2KJ-4, whole genome shotgun sequence.</title>
        <authorList>
            <person name="Tuo L."/>
        </authorList>
    </citation>
    <scope>NUCLEOTIDE SEQUENCE [LARGE SCALE GENOMIC DNA]</scope>
    <source>
        <strain evidence="2 3">M2KJ-4</strain>
    </source>
</reference>
<dbReference type="EMBL" id="QUBR01000001">
    <property type="protein sequence ID" value="REK73223.1"/>
    <property type="molecule type" value="Genomic_DNA"/>
</dbReference>
<gene>
    <name evidence="2" type="ORF">DX116_06555</name>
</gene>
<name>A0A371PBC6_9ACTN</name>
<evidence type="ECO:0000313" key="2">
    <source>
        <dbReference type="EMBL" id="REK73223.1"/>
    </source>
</evidence>
<feature type="domain" description="PhnB-like" evidence="1">
    <location>
        <begin position="7"/>
        <end position="114"/>
    </location>
</feature>
<accession>A0A371PBC6</accession>
<dbReference type="AlphaFoldDB" id="A0A371PBC6"/>
<dbReference type="InterPro" id="IPR028973">
    <property type="entry name" value="PhnB-like"/>
</dbReference>
<comment type="caution">
    <text evidence="2">The sequence shown here is derived from an EMBL/GenBank/DDBJ whole genome shotgun (WGS) entry which is preliminary data.</text>
</comment>
<sequence length="157" mass="17099">MVSHITVTPFLWFDANAEAAIERYLSIFDSAELLGEQRHPDGTLFIGEISLQGQRLTLMNGGPHFPMTEAFSLAVSVETQHEIDAISDALIAGGGRQSRCGWLVDAFGLSWQIVPTTLHRLLGDPDREAAGRAQAAMMAMDRLDVQALEDAFAAQTD</sequence>
<dbReference type="InterPro" id="IPR009725">
    <property type="entry name" value="3_dmu_93_MTrfase"/>
</dbReference>
<dbReference type="Pfam" id="PF06983">
    <property type="entry name" value="3-dmu-9_3-mt"/>
    <property type="match status" value="1"/>
</dbReference>
<dbReference type="RefSeq" id="WP_119703336.1">
    <property type="nucleotide sequence ID" value="NZ_JBHSOI010000001.1"/>
</dbReference>
<dbReference type="InterPro" id="IPR029068">
    <property type="entry name" value="Glyas_Bleomycin-R_OHBP_Dase"/>
</dbReference>
<evidence type="ECO:0000313" key="3">
    <source>
        <dbReference type="Proteomes" id="UP000265581"/>
    </source>
</evidence>
<organism evidence="2 3">
    <name type="scientific">Aeromicrobium endophyticum</name>
    <dbReference type="NCBI Taxonomy" id="2292704"/>
    <lineage>
        <taxon>Bacteria</taxon>
        <taxon>Bacillati</taxon>
        <taxon>Actinomycetota</taxon>
        <taxon>Actinomycetes</taxon>
        <taxon>Propionibacteriales</taxon>
        <taxon>Nocardioidaceae</taxon>
        <taxon>Aeromicrobium</taxon>
    </lineage>
</organism>
<protein>
    <submittedName>
        <fullName evidence="2">VOC family protein</fullName>
    </submittedName>
</protein>
<proteinExistence type="predicted"/>
<dbReference type="PANTHER" id="PTHR33990:SF2">
    <property type="entry name" value="PHNB-LIKE DOMAIN-CONTAINING PROTEIN"/>
    <property type="match status" value="1"/>
</dbReference>
<dbReference type="Gene3D" id="3.10.180.10">
    <property type="entry name" value="2,3-Dihydroxybiphenyl 1,2-Dioxygenase, domain 1"/>
    <property type="match status" value="1"/>
</dbReference>
<evidence type="ECO:0000259" key="1">
    <source>
        <dbReference type="Pfam" id="PF06983"/>
    </source>
</evidence>
<dbReference type="CDD" id="cd06588">
    <property type="entry name" value="PhnB_like"/>
    <property type="match status" value="1"/>
</dbReference>
<dbReference type="PANTHER" id="PTHR33990">
    <property type="entry name" value="PROTEIN YJDN-RELATED"/>
    <property type="match status" value="1"/>
</dbReference>
<dbReference type="SUPFAM" id="SSF54593">
    <property type="entry name" value="Glyoxalase/Bleomycin resistance protein/Dihydroxybiphenyl dioxygenase"/>
    <property type="match status" value="1"/>
</dbReference>
<keyword evidence="3" id="KW-1185">Reference proteome</keyword>
<dbReference type="Proteomes" id="UP000265581">
    <property type="component" value="Unassembled WGS sequence"/>
</dbReference>
<dbReference type="PIRSF" id="PIRSF021700">
    <property type="entry name" value="3_dmu_93_MTrfase"/>
    <property type="match status" value="1"/>
</dbReference>
<dbReference type="OrthoDB" id="9806473at2"/>